<feature type="transmembrane region" description="Helical" evidence="1">
    <location>
        <begin position="205"/>
        <end position="226"/>
    </location>
</feature>
<feature type="transmembrane region" description="Helical" evidence="1">
    <location>
        <begin position="89"/>
        <end position="108"/>
    </location>
</feature>
<feature type="transmembrane region" description="Helical" evidence="1">
    <location>
        <begin position="25"/>
        <end position="47"/>
    </location>
</feature>
<keyword evidence="1" id="KW-0472">Membrane</keyword>
<feature type="transmembrane region" description="Helical" evidence="1">
    <location>
        <begin position="238"/>
        <end position="258"/>
    </location>
</feature>
<reference evidence="2 3" key="1">
    <citation type="journal article" date="2019" name="Int. J. Syst. Evol. Microbiol.">
        <title>The Global Catalogue of Microorganisms (GCM) 10K type strain sequencing project: providing services to taxonomists for standard genome sequencing and annotation.</title>
        <authorList>
            <consortium name="The Broad Institute Genomics Platform"/>
            <consortium name="The Broad Institute Genome Sequencing Center for Infectious Disease"/>
            <person name="Wu L."/>
            <person name="Ma J."/>
        </authorList>
    </citation>
    <scope>NUCLEOTIDE SEQUENCE [LARGE SCALE GENOMIC DNA]</scope>
    <source>
        <strain evidence="2 3">SKJ47</strain>
    </source>
</reference>
<feature type="transmembrane region" description="Helical" evidence="1">
    <location>
        <begin position="177"/>
        <end position="199"/>
    </location>
</feature>
<comment type="caution">
    <text evidence="2">The sequence shown here is derived from an EMBL/GenBank/DDBJ whole genome shotgun (WGS) entry which is preliminary data.</text>
</comment>
<feature type="transmembrane region" description="Helical" evidence="1">
    <location>
        <begin position="115"/>
        <end position="139"/>
    </location>
</feature>
<keyword evidence="1" id="KW-1133">Transmembrane helix</keyword>
<evidence type="ECO:0000313" key="2">
    <source>
        <dbReference type="EMBL" id="MFC6893568.1"/>
    </source>
</evidence>
<feature type="transmembrane region" description="Helical" evidence="1">
    <location>
        <begin position="145"/>
        <end position="165"/>
    </location>
</feature>
<accession>A0ABD5UWU9</accession>
<dbReference type="EMBL" id="JBHSXL010000009">
    <property type="protein sequence ID" value="MFC6893568.1"/>
    <property type="molecule type" value="Genomic_DNA"/>
</dbReference>
<keyword evidence="3" id="KW-1185">Reference proteome</keyword>
<evidence type="ECO:0000313" key="3">
    <source>
        <dbReference type="Proteomes" id="UP001596296"/>
    </source>
</evidence>
<sequence>MSEDPSLREVAAEIRTAVGQAVRSISAIEFAIVYLAVPGILTGLYLLPGTDAWSLSLGAESLLSNRWTLWTAFASSYVHTHPGHLLNNVAAYLMVMGVAYPLSMLAGWRRRLPSIAVCCLFVVPFASAWTSLVTLGAITDVPSSGFSDVNAGFLGYLLVVWFAAAERLTAGAVDRRLAFVAAPASVGAVLAAPETVAYFPPLRGVAAACLAFAAVIAVVLVRAGAVPRRVALDPVPEFVLVVGASVLLAGLLGSMVIVPMGSNAWAHLAGYVVGLAVSLALVGLSGSCSDPVSP</sequence>
<protein>
    <recommendedName>
        <fullName evidence="4">Rhomboid family intramembrane serine protease</fullName>
    </recommendedName>
</protein>
<keyword evidence="1" id="KW-0812">Transmembrane</keyword>
<dbReference type="AlphaFoldDB" id="A0ABD5UWU9"/>
<evidence type="ECO:0008006" key="4">
    <source>
        <dbReference type="Google" id="ProtNLM"/>
    </source>
</evidence>
<evidence type="ECO:0000256" key="1">
    <source>
        <dbReference type="SAM" id="Phobius"/>
    </source>
</evidence>
<organism evidence="2 3">
    <name type="scientific">Halopenitus salinus</name>
    <dbReference type="NCBI Taxonomy" id="1198295"/>
    <lineage>
        <taxon>Archaea</taxon>
        <taxon>Methanobacteriati</taxon>
        <taxon>Methanobacteriota</taxon>
        <taxon>Stenosarchaea group</taxon>
        <taxon>Halobacteria</taxon>
        <taxon>Halobacteriales</taxon>
        <taxon>Haloferacaceae</taxon>
        <taxon>Halopenitus</taxon>
    </lineage>
</organism>
<dbReference type="Proteomes" id="UP001596296">
    <property type="component" value="Unassembled WGS sequence"/>
</dbReference>
<proteinExistence type="predicted"/>
<dbReference type="RefSeq" id="WP_379745525.1">
    <property type="nucleotide sequence ID" value="NZ_JBHSVN010000001.1"/>
</dbReference>
<gene>
    <name evidence="2" type="ORF">ACFQE9_13265</name>
</gene>
<name>A0ABD5UWU9_9EURY</name>
<feature type="transmembrane region" description="Helical" evidence="1">
    <location>
        <begin position="264"/>
        <end position="284"/>
    </location>
</feature>